<feature type="non-terminal residue" evidence="1">
    <location>
        <position position="1"/>
    </location>
</feature>
<dbReference type="EMBL" id="LXQA010069412">
    <property type="protein sequence ID" value="MCI08544.1"/>
    <property type="molecule type" value="Genomic_DNA"/>
</dbReference>
<keyword evidence="2" id="KW-1185">Reference proteome</keyword>
<protein>
    <submittedName>
        <fullName evidence="1">Uncharacterized protein</fullName>
    </submittedName>
</protein>
<organism evidence="1 2">
    <name type="scientific">Trifolium medium</name>
    <dbReference type="NCBI Taxonomy" id="97028"/>
    <lineage>
        <taxon>Eukaryota</taxon>
        <taxon>Viridiplantae</taxon>
        <taxon>Streptophyta</taxon>
        <taxon>Embryophyta</taxon>
        <taxon>Tracheophyta</taxon>
        <taxon>Spermatophyta</taxon>
        <taxon>Magnoliopsida</taxon>
        <taxon>eudicotyledons</taxon>
        <taxon>Gunneridae</taxon>
        <taxon>Pentapetalae</taxon>
        <taxon>rosids</taxon>
        <taxon>fabids</taxon>
        <taxon>Fabales</taxon>
        <taxon>Fabaceae</taxon>
        <taxon>Papilionoideae</taxon>
        <taxon>50 kb inversion clade</taxon>
        <taxon>NPAAA clade</taxon>
        <taxon>Hologalegina</taxon>
        <taxon>IRL clade</taxon>
        <taxon>Trifolieae</taxon>
        <taxon>Trifolium</taxon>
    </lineage>
</organism>
<dbReference type="AlphaFoldDB" id="A0A392P9T4"/>
<evidence type="ECO:0000313" key="2">
    <source>
        <dbReference type="Proteomes" id="UP000265520"/>
    </source>
</evidence>
<proteinExistence type="predicted"/>
<reference evidence="1 2" key="1">
    <citation type="journal article" date="2018" name="Front. Plant Sci.">
        <title>Red Clover (Trifolium pratense) and Zigzag Clover (T. medium) - A Picture of Genomic Similarities and Differences.</title>
        <authorList>
            <person name="Dluhosova J."/>
            <person name="Istvanek J."/>
            <person name="Nedelnik J."/>
            <person name="Repkova J."/>
        </authorList>
    </citation>
    <scope>NUCLEOTIDE SEQUENCE [LARGE SCALE GENOMIC DNA]</scope>
    <source>
        <strain evidence="2">cv. 10/8</strain>
        <tissue evidence="1">Leaf</tissue>
    </source>
</reference>
<sequence length="119" mass="13117">VASRRDAPVRISSTKSSFSLRGSYSSLLRAVARLRLRPHRITLLAASACPLVWGCSTDVKCCFVLIAARNSWNFLSVNCVPLSVTTAYGIPNRHNMSLLKKRSTLNDVISERGSAQPIW</sequence>
<dbReference type="Proteomes" id="UP000265520">
    <property type="component" value="Unassembled WGS sequence"/>
</dbReference>
<comment type="caution">
    <text evidence="1">The sequence shown here is derived from an EMBL/GenBank/DDBJ whole genome shotgun (WGS) entry which is preliminary data.</text>
</comment>
<evidence type="ECO:0000313" key="1">
    <source>
        <dbReference type="EMBL" id="MCI08544.1"/>
    </source>
</evidence>
<name>A0A392P9T4_9FABA</name>
<accession>A0A392P9T4</accession>